<dbReference type="CDD" id="cd05233">
    <property type="entry name" value="SDR_c"/>
    <property type="match status" value="1"/>
</dbReference>
<proteinExistence type="inferred from homology"/>
<dbReference type="Gene3D" id="3.40.50.720">
    <property type="entry name" value="NAD(P)-binding Rossmann-like Domain"/>
    <property type="match status" value="1"/>
</dbReference>
<reference evidence="4" key="1">
    <citation type="journal article" date="2020" name="Stud. Mycol.">
        <title>101 Dothideomycetes genomes: a test case for predicting lifestyles and emergence of pathogens.</title>
        <authorList>
            <person name="Haridas S."/>
            <person name="Albert R."/>
            <person name="Binder M."/>
            <person name="Bloem J."/>
            <person name="Labutti K."/>
            <person name="Salamov A."/>
            <person name="Andreopoulos B."/>
            <person name="Baker S."/>
            <person name="Barry K."/>
            <person name="Bills G."/>
            <person name="Bluhm B."/>
            <person name="Cannon C."/>
            <person name="Castanera R."/>
            <person name="Culley D."/>
            <person name="Daum C."/>
            <person name="Ezra D."/>
            <person name="Gonzalez J."/>
            <person name="Henrissat B."/>
            <person name="Kuo A."/>
            <person name="Liang C."/>
            <person name="Lipzen A."/>
            <person name="Lutzoni F."/>
            <person name="Magnuson J."/>
            <person name="Mondo S."/>
            <person name="Nolan M."/>
            <person name="Ohm R."/>
            <person name="Pangilinan J."/>
            <person name="Park H.-J."/>
            <person name="Ramirez L."/>
            <person name="Alfaro M."/>
            <person name="Sun H."/>
            <person name="Tritt A."/>
            <person name="Yoshinaga Y."/>
            <person name="Zwiers L.-H."/>
            <person name="Turgeon B."/>
            <person name="Goodwin S."/>
            <person name="Spatafora J."/>
            <person name="Crous P."/>
            <person name="Grigoriev I."/>
        </authorList>
    </citation>
    <scope>NUCLEOTIDE SEQUENCE</scope>
    <source>
        <strain evidence="4">CBS 121167</strain>
    </source>
</reference>
<keyword evidence="5" id="KW-1185">Reference proteome</keyword>
<protein>
    <recommendedName>
        <fullName evidence="6">Ketoreductase (KR) domain-containing protein</fullName>
    </recommendedName>
</protein>
<dbReference type="InterPro" id="IPR051122">
    <property type="entry name" value="SDR_DHRS6-like"/>
</dbReference>
<dbReference type="PANTHER" id="PTHR43477">
    <property type="entry name" value="DIHYDROANTICAPSIN 7-DEHYDROGENASE"/>
    <property type="match status" value="1"/>
</dbReference>
<dbReference type="OrthoDB" id="294295at2759"/>
<comment type="similarity">
    <text evidence="1">Belongs to the short-chain dehydrogenases/reductases (SDR) family.</text>
</comment>
<evidence type="ECO:0000256" key="1">
    <source>
        <dbReference type="ARBA" id="ARBA00006484"/>
    </source>
</evidence>
<name>A0A6A6BME8_9PEZI</name>
<dbReference type="InterPro" id="IPR002347">
    <property type="entry name" value="SDR_fam"/>
</dbReference>
<keyword evidence="2" id="KW-0521">NADP</keyword>
<dbReference type="GO" id="GO:0016491">
    <property type="term" value="F:oxidoreductase activity"/>
    <property type="evidence" value="ECO:0007669"/>
    <property type="project" value="UniProtKB-KW"/>
</dbReference>
<dbReference type="PRINTS" id="PR00081">
    <property type="entry name" value="GDHRDH"/>
</dbReference>
<accession>A0A6A6BME8</accession>
<dbReference type="Proteomes" id="UP000799438">
    <property type="component" value="Unassembled WGS sequence"/>
</dbReference>
<dbReference type="InterPro" id="IPR057571">
    <property type="entry name" value="SDR_PhqE-like"/>
</dbReference>
<dbReference type="InterPro" id="IPR036291">
    <property type="entry name" value="NAD(P)-bd_dom_sf"/>
</dbReference>
<dbReference type="SUPFAM" id="SSF51735">
    <property type="entry name" value="NAD(P)-binding Rossmann-fold domains"/>
    <property type="match status" value="1"/>
</dbReference>
<sequence length="271" mass="28453">MASKYTSKLLNHHVLILGGTSGIGFAVAEACIENGASVFLSGSTASKLSNAIQRLRTSYPEQKQDEEQQQQRIDGYVCDLSTADALETNVTALLDAATDDGTRKLNHVVFTAGDRLSLANIRDTTVAAVQAAGAVRFLGPLVIAKLAPAYMVSGPGSSITFTGGVNTEQPAAGWAIPAAYGSALDGMVRALVVDLKPLRVNIVAPGAVKTESWESLLPESELQSAFDKAAEKTTVGCMGRPEDVAEAYIYLMKDRFATGSKVSTDGGRLLA</sequence>
<dbReference type="AlphaFoldDB" id="A0A6A6BME8"/>
<organism evidence="4 5">
    <name type="scientific">Aplosporella prunicola CBS 121167</name>
    <dbReference type="NCBI Taxonomy" id="1176127"/>
    <lineage>
        <taxon>Eukaryota</taxon>
        <taxon>Fungi</taxon>
        <taxon>Dikarya</taxon>
        <taxon>Ascomycota</taxon>
        <taxon>Pezizomycotina</taxon>
        <taxon>Dothideomycetes</taxon>
        <taxon>Dothideomycetes incertae sedis</taxon>
        <taxon>Botryosphaeriales</taxon>
        <taxon>Aplosporellaceae</taxon>
        <taxon>Aplosporella</taxon>
    </lineage>
</organism>
<evidence type="ECO:0000256" key="3">
    <source>
        <dbReference type="ARBA" id="ARBA00023002"/>
    </source>
</evidence>
<gene>
    <name evidence="4" type="ORF">K452DRAFT_283673</name>
</gene>
<dbReference type="GeneID" id="54297310"/>
<evidence type="ECO:0000313" key="5">
    <source>
        <dbReference type="Proteomes" id="UP000799438"/>
    </source>
</evidence>
<dbReference type="PANTHER" id="PTHR43477:SF1">
    <property type="entry name" value="DIHYDROANTICAPSIN 7-DEHYDROGENASE"/>
    <property type="match status" value="1"/>
</dbReference>
<keyword evidence="3" id="KW-0560">Oxidoreductase</keyword>
<dbReference type="Pfam" id="PF23441">
    <property type="entry name" value="SDR"/>
    <property type="match status" value="1"/>
</dbReference>
<dbReference type="RefSeq" id="XP_033401022.1">
    <property type="nucleotide sequence ID" value="XM_033539814.1"/>
</dbReference>
<dbReference type="EMBL" id="ML995477">
    <property type="protein sequence ID" value="KAF2145310.1"/>
    <property type="molecule type" value="Genomic_DNA"/>
</dbReference>
<evidence type="ECO:0000313" key="4">
    <source>
        <dbReference type="EMBL" id="KAF2145310.1"/>
    </source>
</evidence>
<evidence type="ECO:0008006" key="6">
    <source>
        <dbReference type="Google" id="ProtNLM"/>
    </source>
</evidence>
<evidence type="ECO:0000256" key="2">
    <source>
        <dbReference type="ARBA" id="ARBA00022857"/>
    </source>
</evidence>